<proteinExistence type="predicted"/>
<dbReference type="AlphaFoldDB" id="A0AAN9L4E3"/>
<evidence type="ECO:0000313" key="3">
    <source>
        <dbReference type="Proteomes" id="UP001367508"/>
    </source>
</evidence>
<reference evidence="2 3" key="1">
    <citation type="submission" date="2024-01" db="EMBL/GenBank/DDBJ databases">
        <title>The genomes of 5 underutilized Papilionoideae crops provide insights into root nodulation and disease resistanc.</title>
        <authorList>
            <person name="Jiang F."/>
        </authorList>
    </citation>
    <scope>NUCLEOTIDE SEQUENCE [LARGE SCALE GENOMIC DNA]</scope>
    <source>
        <strain evidence="2">LVBAO_FW01</strain>
        <tissue evidence="2">Leaves</tissue>
    </source>
</reference>
<dbReference type="InterPro" id="IPR008811">
    <property type="entry name" value="Glycosyl_hydrolases_36"/>
</dbReference>
<evidence type="ECO:0000256" key="1">
    <source>
        <dbReference type="ARBA" id="ARBA00023277"/>
    </source>
</evidence>
<name>A0AAN9L4E3_CANGL</name>
<dbReference type="EMBL" id="JAYMYQ010000005">
    <property type="protein sequence ID" value="KAK7329232.1"/>
    <property type="molecule type" value="Genomic_DNA"/>
</dbReference>
<accession>A0AAN9L4E3</accession>
<dbReference type="Pfam" id="PF05691">
    <property type="entry name" value="Raffinose_syn"/>
    <property type="match status" value="1"/>
</dbReference>
<gene>
    <name evidence="2" type="ORF">VNO77_23384</name>
</gene>
<keyword evidence="1" id="KW-0119">Carbohydrate metabolism</keyword>
<organism evidence="2 3">
    <name type="scientific">Canavalia gladiata</name>
    <name type="common">Sword bean</name>
    <name type="synonym">Dolichos gladiatus</name>
    <dbReference type="NCBI Taxonomy" id="3824"/>
    <lineage>
        <taxon>Eukaryota</taxon>
        <taxon>Viridiplantae</taxon>
        <taxon>Streptophyta</taxon>
        <taxon>Embryophyta</taxon>
        <taxon>Tracheophyta</taxon>
        <taxon>Spermatophyta</taxon>
        <taxon>Magnoliopsida</taxon>
        <taxon>eudicotyledons</taxon>
        <taxon>Gunneridae</taxon>
        <taxon>Pentapetalae</taxon>
        <taxon>rosids</taxon>
        <taxon>fabids</taxon>
        <taxon>Fabales</taxon>
        <taxon>Fabaceae</taxon>
        <taxon>Papilionoideae</taxon>
        <taxon>50 kb inversion clade</taxon>
        <taxon>NPAAA clade</taxon>
        <taxon>indigoferoid/millettioid clade</taxon>
        <taxon>Phaseoleae</taxon>
        <taxon>Canavalia</taxon>
    </lineage>
</organism>
<dbReference type="Proteomes" id="UP001367508">
    <property type="component" value="Unassembled WGS sequence"/>
</dbReference>
<evidence type="ECO:0000313" key="2">
    <source>
        <dbReference type="EMBL" id="KAK7329232.1"/>
    </source>
</evidence>
<protein>
    <submittedName>
        <fullName evidence="2">Uncharacterized protein</fullName>
    </submittedName>
</protein>
<comment type="caution">
    <text evidence="2">The sequence shown here is derived from an EMBL/GenBank/DDBJ whole genome shotgun (WGS) entry which is preliminary data.</text>
</comment>
<keyword evidence="3" id="KW-1185">Reference proteome</keyword>
<sequence>MHAEGDPFWGEERIRKISLELPKVLRVSRGYLVLGEGIFHGLLISRLSPRAFSCITGSNWIWKRKSTELLISLARGSYRVTCGRSLKEHFDLLSTGRNLSFSFGVLGWELCYGSSFSWCHMVHFAYNSLWMGNFICPDWDVFQSIHPMLLSMQPFEPYLSRRPDDSTTVVGLARGTLSGIVPNTTIFPLELVRRRMQLEGVASRARVWSI</sequence>